<dbReference type="EMBL" id="JAECVU010000001">
    <property type="protein sequence ID" value="MBH8587310.1"/>
    <property type="molecule type" value="Genomic_DNA"/>
</dbReference>
<dbReference type="Gene3D" id="1.10.8.60">
    <property type="match status" value="1"/>
</dbReference>
<evidence type="ECO:0000256" key="7">
    <source>
        <dbReference type="ARBA" id="ARBA00023049"/>
    </source>
</evidence>
<dbReference type="InterPro" id="IPR027417">
    <property type="entry name" value="P-loop_NTPase"/>
</dbReference>
<dbReference type="Gene3D" id="3.40.50.300">
    <property type="entry name" value="P-loop containing nucleotide triphosphate hydrolases"/>
    <property type="match status" value="1"/>
</dbReference>
<evidence type="ECO:0000256" key="9">
    <source>
        <dbReference type="SAM" id="Phobius"/>
    </source>
</evidence>
<dbReference type="InterPro" id="IPR037219">
    <property type="entry name" value="Peptidase_M41-like"/>
</dbReference>
<evidence type="ECO:0000313" key="12">
    <source>
        <dbReference type="Proteomes" id="UP000641910"/>
    </source>
</evidence>
<evidence type="ECO:0000256" key="4">
    <source>
        <dbReference type="ARBA" id="ARBA00022723"/>
    </source>
</evidence>
<comment type="cofactor">
    <cofactor evidence="1">
        <name>Zn(2+)</name>
        <dbReference type="ChEBI" id="CHEBI:29105"/>
    </cofactor>
</comment>
<comment type="caution">
    <text evidence="11">The sequence shown here is derived from an EMBL/GenBank/DDBJ whole genome shotgun (WGS) entry which is preliminary data.</text>
</comment>
<dbReference type="SUPFAM" id="SSF52540">
    <property type="entry name" value="P-loop containing nucleoside triphosphate hydrolases"/>
    <property type="match status" value="1"/>
</dbReference>
<dbReference type="InterPro" id="IPR000642">
    <property type="entry name" value="Peptidase_M41"/>
</dbReference>
<evidence type="ECO:0000313" key="11">
    <source>
        <dbReference type="EMBL" id="MBH8587310.1"/>
    </source>
</evidence>
<keyword evidence="4" id="KW-0479">Metal-binding</keyword>
<name>A0ABS0QDI6_THEVU</name>
<reference evidence="11 12" key="1">
    <citation type="submission" date="2020-12" db="EMBL/GenBank/DDBJ databases">
        <title>WGS of Thermoactinomyces spp.</title>
        <authorList>
            <person name="Cheng K."/>
        </authorList>
    </citation>
    <scope>NUCLEOTIDE SEQUENCE [LARGE SCALE GENOMIC DNA]</scope>
    <source>
        <strain evidence="12">CICC 10650\ACCC 41061</strain>
    </source>
</reference>
<gene>
    <name evidence="11" type="ORF">I8U22_00555</name>
</gene>
<accession>A0ABS0QDI6</accession>
<dbReference type="Gene3D" id="1.20.58.760">
    <property type="entry name" value="Peptidase M41"/>
    <property type="match status" value="1"/>
</dbReference>
<organism evidence="11 12">
    <name type="scientific">Thermoactinomyces vulgaris</name>
    <dbReference type="NCBI Taxonomy" id="2026"/>
    <lineage>
        <taxon>Bacteria</taxon>
        <taxon>Bacillati</taxon>
        <taxon>Bacillota</taxon>
        <taxon>Bacilli</taxon>
        <taxon>Bacillales</taxon>
        <taxon>Thermoactinomycetaceae</taxon>
        <taxon>Thermoactinomyces</taxon>
    </lineage>
</organism>
<keyword evidence="9" id="KW-0812">Transmembrane</keyword>
<evidence type="ECO:0000256" key="3">
    <source>
        <dbReference type="ARBA" id="ARBA00022670"/>
    </source>
</evidence>
<keyword evidence="7" id="KW-0482">Metalloprotease</keyword>
<dbReference type="SMART" id="SM00382">
    <property type="entry name" value="AAA"/>
    <property type="match status" value="1"/>
</dbReference>
<evidence type="ECO:0000256" key="5">
    <source>
        <dbReference type="ARBA" id="ARBA00022801"/>
    </source>
</evidence>
<comment type="similarity">
    <text evidence="8">Belongs to the AAA ATPase family.</text>
</comment>
<keyword evidence="9" id="KW-1133">Transmembrane helix</keyword>
<dbReference type="Pfam" id="PF17862">
    <property type="entry name" value="AAA_lid_3"/>
    <property type="match status" value="1"/>
</dbReference>
<feature type="domain" description="AAA+ ATPase" evidence="10">
    <location>
        <begin position="110"/>
        <end position="254"/>
    </location>
</feature>
<dbReference type="InterPro" id="IPR003593">
    <property type="entry name" value="AAA+_ATPase"/>
</dbReference>
<dbReference type="SUPFAM" id="SSF140990">
    <property type="entry name" value="FtsH protease domain-like"/>
    <property type="match status" value="1"/>
</dbReference>
<dbReference type="Pfam" id="PF01434">
    <property type="entry name" value="Peptidase_M41"/>
    <property type="match status" value="1"/>
</dbReference>
<sequence length="513" mass="57404">MSILRRKEATVLIKPVLAGAGAALVIFLLYLGVDPLPVLVLAAIGGMVYFQRSRMAQRTGKIFEKKKTTSVIPTVDFDEIGGQNRAKNELKEALQFLIDRKKIAQFGIRPIKGILLTGPPGTGKTLMAKAAAHYTDSVFVSASGSEFVEMYVGVGAKRVRSLFENARLKAKKNKKSSAIIFIDEIDVIGGKRDGGQQREYDQTLNQLLTEMDGIRSDQDVQLLIVAATNRKDILDPALLRPGRFDRHIQVDLPDKKARLKILQLHTRNKTLHPDVSLEKIASETFGFSGAQLESLTNEAAIYALRDKQTEIGQAHFASAIDKVLMGEQTDREAGEEEKERVAVHEMGHAIVSERLRPGSVSEITLTPRGQALGYVRQKPEQDRLLYTREDLEESIRVCLAGAAAEEHVYGQKSTGAKNDYEQAYRYARQLIEAGLSGLGIIHPEWTDKQDMYTEAKKILDNLYRETLNDIVQFSFMFQDALRILLEEEVLSGDDFRKMLKKYAARTVKIDQVR</sequence>
<proteinExistence type="inferred from homology"/>
<keyword evidence="9" id="KW-0472">Membrane</keyword>
<keyword evidence="12" id="KW-1185">Reference proteome</keyword>
<feature type="transmembrane region" description="Helical" evidence="9">
    <location>
        <begin position="12"/>
        <end position="30"/>
    </location>
</feature>
<dbReference type="Pfam" id="PF00004">
    <property type="entry name" value="AAA"/>
    <property type="match status" value="1"/>
</dbReference>
<keyword evidence="3" id="KW-0645">Protease</keyword>
<keyword evidence="5" id="KW-0378">Hydrolase</keyword>
<keyword evidence="8" id="KW-0067">ATP-binding</keyword>
<protein>
    <submittedName>
        <fullName evidence="11">AAA family ATPase</fullName>
    </submittedName>
</protein>
<dbReference type="InterPro" id="IPR003959">
    <property type="entry name" value="ATPase_AAA_core"/>
</dbReference>
<evidence type="ECO:0000256" key="1">
    <source>
        <dbReference type="ARBA" id="ARBA00001947"/>
    </source>
</evidence>
<keyword evidence="6" id="KW-0862">Zinc</keyword>
<dbReference type="InterPro" id="IPR041569">
    <property type="entry name" value="AAA_lid_3"/>
</dbReference>
<evidence type="ECO:0000256" key="2">
    <source>
        <dbReference type="ARBA" id="ARBA00010044"/>
    </source>
</evidence>
<dbReference type="PANTHER" id="PTHR23076">
    <property type="entry name" value="METALLOPROTEASE M41 FTSH"/>
    <property type="match status" value="1"/>
</dbReference>
<evidence type="ECO:0000256" key="6">
    <source>
        <dbReference type="ARBA" id="ARBA00022833"/>
    </source>
</evidence>
<dbReference type="InterPro" id="IPR003960">
    <property type="entry name" value="ATPase_AAA_CS"/>
</dbReference>
<dbReference type="PANTHER" id="PTHR23076:SF97">
    <property type="entry name" value="ATP-DEPENDENT ZINC METALLOPROTEASE YME1L1"/>
    <property type="match status" value="1"/>
</dbReference>
<evidence type="ECO:0000259" key="10">
    <source>
        <dbReference type="SMART" id="SM00382"/>
    </source>
</evidence>
<dbReference type="Proteomes" id="UP000641910">
    <property type="component" value="Unassembled WGS sequence"/>
</dbReference>
<evidence type="ECO:0000256" key="8">
    <source>
        <dbReference type="RuleBase" id="RU003651"/>
    </source>
</evidence>
<keyword evidence="8" id="KW-0547">Nucleotide-binding</keyword>
<comment type="similarity">
    <text evidence="2">In the C-terminal section; belongs to the peptidase M41 family.</text>
</comment>
<dbReference type="PROSITE" id="PS00674">
    <property type="entry name" value="AAA"/>
    <property type="match status" value="1"/>
</dbReference>